<keyword evidence="3" id="KW-1185">Reference proteome</keyword>
<evidence type="ECO:0000313" key="2">
    <source>
        <dbReference type="EMBL" id="MFD1779156.1"/>
    </source>
</evidence>
<feature type="transmembrane region" description="Helical" evidence="1">
    <location>
        <begin position="103"/>
        <end position="121"/>
    </location>
</feature>
<name>A0ABW4MNS9_9BACI</name>
<dbReference type="Proteomes" id="UP001597227">
    <property type="component" value="Unassembled WGS sequence"/>
</dbReference>
<feature type="transmembrane region" description="Helical" evidence="1">
    <location>
        <begin position="133"/>
        <end position="153"/>
    </location>
</feature>
<keyword evidence="1" id="KW-0812">Transmembrane</keyword>
<evidence type="ECO:0008006" key="4">
    <source>
        <dbReference type="Google" id="ProtNLM"/>
    </source>
</evidence>
<evidence type="ECO:0000313" key="3">
    <source>
        <dbReference type="Proteomes" id="UP001597227"/>
    </source>
</evidence>
<comment type="caution">
    <text evidence="2">The sequence shown here is derived from an EMBL/GenBank/DDBJ whole genome shotgun (WGS) entry which is preliminary data.</text>
</comment>
<sequence>MNVTFDWNEWFFILSSCLAFLLFLPIRKYFSPVMVTIIWVYNIALVSTIDYFLLATPFKLYIFGDNLSYELSGALFHLFMYPIASLLFLFVYDKWKLYGTKTFWYILFWTGFAVLFEWVCVKNHALTYTGWKLYYSIPTYPIAAFMLIFLFRFTKKELQVLKAPPKYTPPEAPES</sequence>
<dbReference type="EMBL" id="JBHUEK010000017">
    <property type="protein sequence ID" value="MFD1779156.1"/>
    <property type="molecule type" value="Genomic_DNA"/>
</dbReference>
<dbReference type="RefSeq" id="WP_388038005.1">
    <property type="nucleotide sequence ID" value="NZ_JBHUEK010000017.1"/>
</dbReference>
<organism evidence="2 3">
    <name type="scientific">Fredinandcohnia salidurans</name>
    <dbReference type="NCBI Taxonomy" id="2595041"/>
    <lineage>
        <taxon>Bacteria</taxon>
        <taxon>Bacillati</taxon>
        <taxon>Bacillota</taxon>
        <taxon>Bacilli</taxon>
        <taxon>Bacillales</taxon>
        <taxon>Bacillaceae</taxon>
        <taxon>Fredinandcohnia</taxon>
    </lineage>
</organism>
<feature type="transmembrane region" description="Helical" evidence="1">
    <location>
        <begin position="74"/>
        <end position="91"/>
    </location>
</feature>
<gene>
    <name evidence="2" type="ORF">ACFSFW_10795</name>
</gene>
<keyword evidence="1" id="KW-1133">Transmembrane helix</keyword>
<proteinExistence type="predicted"/>
<keyword evidence="1" id="KW-0472">Membrane</keyword>
<evidence type="ECO:0000256" key="1">
    <source>
        <dbReference type="SAM" id="Phobius"/>
    </source>
</evidence>
<protein>
    <recommendedName>
        <fullName evidence="4">Integral membrane protein</fullName>
    </recommendedName>
</protein>
<reference evidence="3" key="1">
    <citation type="journal article" date="2019" name="Int. J. Syst. Evol. Microbiol.">
        <title>The Global Catalogue of Microorganisms (GCM) 10K type strain sequencing project: providing services to taxonomists for standard genome sequencing and annotation.</title>
        <authorList>
            <consortium name="The Broad Institute Genomics Platform"/>
            <consortium name="The Broad Institute Genome Sequencing Center for Infectious Disease"/>
            <person name="Wu L."/>
            <person name="Ma J."/>
        </authorList>
    </citation>
    <scope>NUCLEOTIDE SEQUENCE [LARGE SCALE GENOMIC DNA]</scope>
    <source>
        <strain evidence="3">CCUG 15531</strain>
    </source>
</reference>
<feature type="transmembrane region" description="Helical" evidence="1">
    <location>
        <begin position="7"/>
        <end position="26"/>
    </location>
</feature>
<feature type="transmembrane region" description="Helical" evidence="1">
    <location>
        <begin position="33"/>
        <end position="54"/>
    </location>
</feature>
<accession>A0ABW4MNS9</accession>